<gene>
    <name evidence="10" type="ORF">IFR04_004424</name>
</gene>
<sequence length="1043" mass="114545">MDSANTMASLLKRKRAPVEVLDTPKRSKSVKTESGTPLRNPIQNPSWEAAFDPPPVMELVKVNTPNGDSKEVNGRPQSPDSVDYEDFVANGSKENNVVGSSSGRKKKRKGRGDKPPAEQKVKVSKKQSQSRSELPALVSTFKKTGKETWKLSASIGGRMINADPIFTQDEKFLIVAHLGAVHVYSTANSLLTRSIKLKLNELTEIPPRIIAFCLSPTNSNLLWVACSDGSVYSIDWTSGAGSEQYWGVSSTGCIHMTVASMESADRRRDVVFTTEARKDGGFRITANELARPNSSSQTAARTIYTSNQRIDFLKTAREGSIIVAASGNKILVGRLRSTEYDTIDKIRYEFRVFESSDAIKSLDIRVTQRPGAEEMKKANPLKKIPVVDLVIGDVRGVIFVHNDLFPKIWIGSEGQMSGVSLSLAPRKLHWHRQAVHTVKWSLDGNYIISGGTETVLVLWQLDTGKQQFLPHMAATIQNVVVSPTGTSYAVQLADNSAMVLSTSELKPVVNIAGIQTSVVESEALIESQVERIEEGFWKQPLVQRTPAVISPSNTSQLLLGVGQTQLVRAKKPLILSNPFLQTLDLGSGHNLSRQALTRTNITSVNAAPGLHRITEPRITHMKISHDGDWLATIDEWMPPPRDIQGTKHQEADLIERQPRREVYLKFWQWNTESLSWELVTRIDAPHTSTRDSGDAGRILDLAVDPSSLRFSTIGEDGIVRIWTTKTRKRDGVVVRGKDNKPLRNWNCEFAVALGKAELLDGADAPAPSGCVAFSEDGSILAAACNSNDGLVHFLDPESGAIRLSQTGLFEDEIISISFLDQDLITLSDKLIVFDLVSEEARIIIKASEATKSLSTRQKQEMMHLAVDPKSCTFAVALPTIRDPASLRTATSELVVFHQDSREPQLKEAFSTLITALLPALSSEGFLVLDTAAEISSVIKKGTQNITMLAQSTSALQLDATEDAADVMPIDQDDDDFEDAEEYPTPAPTQDGEDDEENDTPVVPQQKLAEIFNIGPAFALPPLEEMFYQVADLFAAKPLKKEVV</sequence>
<dbReference type="GO" id="GO:2000234">
    <property type="term" value="P:positive regulation of rRNA processing"/>
    <property type="evidence" value="ECO:0007669"/>
    <property type="project" value="TreeGrafter"/>
</dbReference>
<dbReference type="Gene3D" id="2.130.10.10">
    <property type="entry name" value="YVTN repeat-like/Quinoprotein amine dehydrogenase"/>
    <property type="match status" value="2"/>
</dbReference>
<keyword evidence="3" id="KW-0698">rRNA processing</keyword>
<dbReference type="SMART" id="SM00320">
    <property type="entry name" value="WD40"/>
    <property type="match status" value="3"/>
</dbReference>
<name>A0A8H7WCR1_9HELO</name>
<dbReference type="GO" id="GO:0006364">
    <property type="term" value="P:rRNA processing"/>
    <property type="evidence" value="ECO:0007669"/>
    <property type="project" value="UniProtKB-KW"/>
</dbReference>
<organism evidence="10 11">
    <name type="scientific">Cadophora malorum</name>
    <dbReference type="NCBI Taxonomy" id="108018"/>
    <lineage>
        <taxon>Eukaryota</taxon>
        <taxon>Fungi</taxon>
        <taxon>Dikarya</taxon>
        <taxon>Ascomycota</taxon>
        <taxon>Pezizomycotina</taxon>
        <taxon>Leotiomycetes</taxon>
        <taxon>Helotiales</taxon>
        <taxon>Ploettnerulaceae</taxon>
        <taxon>Cadophora</taxon>
    </lineage>
</organism>
<proteinExistence type="predicted"/>
<dbReference type="SUPFAM" id="SSF50998">
    <property type="entry name" value="Quinoprotein alcohol dehydrogenase-like"/>
    <property type="match status" value="1"/>
</dbReference>
<keyword evidence="7" id="KW-0539">Nucleus</keyword>
<dbReference type="AlphaFoldDB" id="A0A8H7WCR1"/>
<evidence type="ECO:0000256" key="1">
    <source>
        <dbReference type="ARBA" id="ARBA00004604"/>
    </source>
</evidence>
<dbReference type="Pfam" id="PF23869">
    <property type="entry name" value="Beta-prop_WDR75_1st"/>
    <property type="match status" value="1"/>
</dbReference>
<reference evidence="10" key="1">
    <citation type="submission" date="2021-02" db="EMBL/GenBank/DDBJ databases">
        <title>Genome sequence Cadophora malorum strain M34.</title>
        <authorList>
            <person name="Stefanovic E."/>
            <person name="Vu D."/>
            <person name="Scully C."/>
            <person name="Dijksterhuis J."/>
            <person name="Roader J."/>
            <person name="Houbraken J."/>
        </authorList>
    </citation>
    <scope>NUCLEOTIDE SEQUENCE</scope>
    <source>
        <strain evidence="10">M34</strain>
    </source>
</reference>
<feature type="repeat" description="WD" evidence="8">
    <location>
        <begin position="691"/>
        <end position="732"/>
    </location>
</feature>
<dbReference type="EMBL" id="JAFJYH010000049">
    <property type="protein sequence ID" value="KAG4422400.1"/>
    <property type="molecule type" value="Genomic_DNA"/>
</dbReference>
<feature type="region of interest" description="Disordered" evidence="9">
    <location>
        <begin position="969"/>
        <end position="1005"/>
    </location>
</feature>
<feature type="compositionally biased region" description="Polar residues" evidence="9">
    <location>
        <begin position="32"/>
        <end position="46"/>
    </location>
</feature>
<dbReference type="InterPro" id="IPR001680">
    <property type="entry name" value="WD40_rpt"/>
</dbReference>
<dbReference type="InterPro" id="IPR053826">
    <property type="entry name" value="WDR75"/>
</dbReference>
<dbReference type="PROSITE" id="PS50294">
    <property type="entry name" value="WD_REPEATS_REGION"/>
    <property type="match status" value="1"/>
</dbReference>
<feature type="region of interest" description="Disordered" evidence="9">
    <location>
        <begin position="1"/>
        <end position="135"/>
    </location>
</feature>
<keyword evidence="4 8" id="KW-0853">WD repeat</keyword>
<evidence type="ECO:0000256" key="9">
    <source>
        <dbReference type="SAM" id="MobiDB-lite"/>
    </source>
</evidence>
<feature type="repeat" description="WD" evidence="8">
    <location>
        <begin position="428"/>
        <end position="469"/>
    </location>
</feature>
<feature type="compositionally biased region" description="Basic and acidic residues" evidence="9">
    <location>
        <begin position="112"/>
        <end position="121"/>
    </location>
</feature>
<keyword evidence="2" id="KW-0690">Ribosome biogenesis</keyword>
<dbReference type="Proteomes" id="UP000664132">
    <property type="component" value="Unassembled WGS sequence"/>
</dbReference>
<keyword evidence="5" id="KW-0677">Repeat</keyword>
<evidence type="ECO:0008006" key="12">
    <source>
        <dbReference type="Google" id="ProtNLM"/>
    </source>
</evidence>
<dbReference type="OrthoDB" id="4096at2759"/>
<comment type="subcellular location">
    <subcellularLocation>
        <location evidence="1">Nucleus</location>
        <location evidence="1">Nucleolus</location>
    </subcellularLocation>
</comment>
<keyword evidence="6" id="KW-0804">Transcription</keyword>
<dbReference type="GO" id="GO:0003723">
    <property type="term" value="F:RNA binding"/>
    <property type="evidence" value="ECO:0007669"/>
    <property type="project" value="InterPro"/>
</dbReference>
<dbReference type="InterPro" id="IPR011047">
    <property type="entry name" value="Quinoprotein_ADH-like_sf"/>
</dbReference>
<dbReference type="PANTHER" id="PTHR44215">
    <property type="entry name" value="WD REPEAT-CONTAINING PROTEIN 75"/>
    <property type="match status" value="1"/>
</dbReference>
<dbReference type="PANTHER" id="PTHR44215:SF1">
    <property type="entry name" value="WD REPEAT-CONTAINING PROTEIN 75"/>
    <property type="match status" value="1"/>
</dbReference>
<dbReference type="GO" id="GO:0045943">
    <property type="term" value="P:positive regulation of transcription by RNA polymerase I"/>
    <property type="evidence" value="ECO:0007669"/>
    <property type="project" value="InterPro"/>
</dbReference>
<accession>A0A8H7WCR1</accession>
<evidence type="ECO:0000256" key="7">
    <source>
        <dbReference type="ARBA" id="ARBA00023242"/>
    </source>
</evidence>
<protein>
    <recommendedName>
        <fullName evidence="12">WD40 repeat-like protein</fullName>
    </recommendedName>
</protein>
<dbReference type="CDD" id="cd23952">
    <property type="entry name" value="Utp17_CTD"/>
    <property type="match status" value="1"/>
</dbReference>
<keyword evidence="11" id="KW-1185">Reference proteome</keyword>
<evidence type="ECO:0000256" key="3">
    <source>
        <dbReference type="ARBA" id="ARBA00022552"/>
    </source>
</evidence>
<evidence type="ECO:0000256" key="8">
    <source>
        <dbReference type="PROSITE-ProRule" id="PRU00221"/>
    </source>
</evidence>
<dbReference type="GO" id="GO:0032040">
    <property type="term" value="C:small-subunit processome"/>
    <property type="evidence" value="ECO:0007669"/>
    <property type="project" value="InterPro"/>
</dbReference>
<comment type="caution">
    <text evidence="10">The sequence shown here is derived from an EMBL/GenBank/DDBJ whole genome shotgun (WGS) entry which is preliminary data.</text>
</comment>
<evidence type="ECO:0000256" key="2">
    <source>
        <dbReference type="ARBA" id="ARBA00022517"/>
    </source>
</evidence>
<evidence type="ECO:0000313" key="10">
    <source>
        <dbReference type="EMBL" id="KAG4422400.1"/>
    </source>
</evidence>
<evidence type="ECO:0000256" key="4">
    <source>
        <dbReference type="ARBA" id="ARBA00022574"/>
    </source>
</evidence>
<dbReference type="InterPro" id="IPR015943">
    <property type="entry name" value="WD40/YVTN_repeat-like_dom_sf"/>
</dbReference>
<evidence type="ECO:0000313" key="11">
    <source>
        <dbReference type="Proteomes" id="UP000664132"/>
    </source>
</evidence>
<feature type="compositionally biased region" description="Acidic residues" evidence="9">
    <location>
        <begin position="969"/>
        <end position="981"/>
    </location>
</feature>
<evidence type="ECO:0000256" key="5">
    <source>
        <dbReference type="ARBA" id="ARBA00022737"/>
    </source>
</evidence>
<dbReference type="PROSITE" id="PS50082">
    <property type="entry name" value="WD_REPEATS_2"/>
    <property type="match status" value="2"/>
</dbReference>
<evidence type="ECO:0000256" key="6">
    <source>
        <dbReference type="ARBA" id="ARBA00023163"/>
    </source>
</evidence>